<evidence type="ECO:0000313" key="4">
    <source>
        <dbReference type="EMBL" id="TQM11711.1"/>
    </source>
</evidence>
<keyword evidence="2" id="KW-0378">Hydrolase</keyword>
<comment type="caution">
    <text evidence="4">The sequence shown here is derived from an EMBL/GenBank/DDBJ whole genome shotgun (WGS) entry which is preliminary data.</text>
</comment>
<feature type="domain" description="Peptidase M20 dimerisation" evidence="3">
    <location>
        <begin position="173"/>
        <end position="279"/>
    </location>
</feature>
<dbReference type="OrthoDB" id="7055905at2"/>
<dbReference type="RefSeq" id="WP_142056051.1">
    <property type="nucleotide sequence ID" value="NZ_VFPA01000002.1"/>
</dbReference>
<dbReference type="CDD" id="cd03894">
    <property type="entry name" value="M20_ArgE"/>
    <property type="match status" value="1"/>
</dbReference>
<evidence type="ECO:0000256" key="2">
    <source>
        <dbReference type="ARBA" id="ARBA00022801"/>
    </source>
</evidence>
<dbReference type="Pfam" id="PF07687">
    <property type="entry name" value="M20_dimer"/>
    <property type="match status" value="1"/>
</dbReference>
<evidence type="ECO:0000259" key="3">
    <source>
        <dbReference type="Pfam" id="PF07687"/>
    </source>
</evidence>
<sequence>MADVEELLAQLIRIPSINPRGRAEPAETPLAEYVADWARGHGMAADLHEVVDGRCNVVVTLPGDSAETILLETHLDTVETEGMTVAPFAPTVADGRLHGRGACDAKGPLAVFLTAMADLARRGPRPHTVVLAGVVDEEHVYRGVLHLRDQGVTRNGPVVGAVVGEPTSLRMVTAHKGCMRCRITARGPGGHSSEPWGRVNPIATLAQVVDHLTGEYAPALEALARPLVGPPSLAVTMIEGGTGPNVLPESATITVDRRTVAGEDPHAVWSELRHDLLTRWPEHLEVAEPHIVDHALETDPGDPFVRAVGDVLREAGHDPEPKGVGHGTDASKIAWDGVPCVVFGPGAIAQAHTPAEFVPLAELHAARGVLDALLRRRIHTGAPA</sequence>
<accession>A0A543DQW4</accession>
<dbReference type="GO" id="GO:0016787">
    <property type="term" value="F:hydrolase activity"/>
    <property type="evidence" value="ECO:0007669"/>
    <property type="project" value="UniProtKB-KW"/>
</dbReference>
<keyword evidence="1" id="KW-0479">Metal-binding</keyword>
<dbReference type="SUPFAM" id="SSF55031">
    <property type="entry name" value="Bacterial exopeptidase dimerisation domain"/>
    <property type="match status" value="1"/>
</dbReference>
<dbReference type="AlphaFoldDB" id="A0A543DQW4"/>
<dbReference type="EMBL" id="VFPA01000002">
    <property type="protein sequence ID" value="TQM11711.1"/>
    <property type="molecule type" value="Genomic_DNA"/>
</dbReference>
<dbReference type="GO" id="GO:0046872">
    <property type="term" value="F:metal ion binding"/>
    <property type="evidence" value="ECO:0007669"/>
    <property type="project" value="UniProtKB-KW"/>
</dbReference>
<dbReference type="InterPro" id="IPR002933">
    <property type="entry name" value="Peptidase_M20"/>
</dbReference>
<dbReference type="Proteomes" id="UP000315677">
    <property type="component" value="Unassembled WGS sequence"/>
</dbReference>
<evidence type="ECO:0000256" key="1">
    <source>
        <dbReference type="ARBA" id="ARBA00022723"/>
    </source>
</evidence>
<reference evidence="4 5" key="1">
    <citation type="submission" date="2019-06" db="EMBL/GenBank/DDBJ databases">
        <title>Sequencing the genomes of 1000 actinobacteria strains.</title>
        <authorList>
            <person name="Klenk H.-P."/>
        </authorList>
    </citation>
    <scope>NUCLEOTIDE SEQUENCE [LARGE SCALE GENOMIC DNA]</scope>
    <source>
        <strain evidence="4 5">DSM 45301</strain>
    </source>
</reference>
<dbReference type="PANTHER" id="PTHR43808">
    <property type="entry name" value="ACETYLORNITHINE DEACETYLASE"/>
    <property type="match status" value="1"/>
</dbReference>
<name>A0A543DQW4_9PSEU</name>
<evidence type="ECO:0000313" key="5">
    <source>
        <dbReference type="Proteomes" id="UP000315677"/>
    </source>
</evidence>
<gene>
    <name evidence="4" type="ORF">FB558_4281</name>
</gene>
<organism evidence="4 5">
    <name type="scientific">Pseudonocardia kunmingensis</name>
    <dbReference type="NCBI Taxonomy" id="630975"/>
    <lineage>
        <taxon>Bacteria</taxon>
        <taxon>Bacillati</taxon>
        <taxon>Actinomycetota</taxon>
        <taxon>Actinomycetes</taxon>
        <taxon>Pseudonocardiales</taxon>
        <taxon>Pseudonocardiaceae</taxon>
        <taxon>Pseudonocardia</taxon>
    </lineage>
</organism>
<dbReference type="SUPFAM" id="SSF53187">
    <property type="entry name" value="Zn-dependent exopeptidases"/>
    <property type="match status" value="1"/>
</dbReference>
<dbReference type="InterPro" id="IPR036264">
    <property type="entry name" value="Bact_exopeptidase_dim_dom"/>
</dbReference>
<protein>
    <submittedName>
        <fullName evidence="4">Acetylornithine deacetylase</fullName>
    </submittedName>
</protein>
<dbReference type="InterPro" id="IPR050072">
    <property type="entry name" value="Peptidase_M20A"/>
</dbReference>
<keyword evidence="5" id="KW-1185">Reference proteome</keyword>
<proteinExistence type="predicted"/>
<dbReference type="Pfam" id="PF01546">
    <property type="entry name" value="Peptidase_M20"/>
    <property type="match status" value="1"/>
</dbReference>
<dbReference type="Gene3D" id="3.30.70.360">
    <property type="match status" value="1"/>
</dbReference>
<dbReference type="InterPro" id="IPR011650">
    <property type="entry name" value="Peptidase_M20_dimer"/>
</dbReference>
<dbReference type="Gene3D" id="3.40.630.10">
    <property type="entry name" value="Zn peptidases"/>
    <property type="match status" value="2"/>
</dbReference>